<dbReference type="Gene3D" id="2.130.10.10">
    <property type="entry name" value="YVTN repeat-like/Quinoprotein amine dehydrogenase"/>
    <property type="match status" value="2"/>
</dbReference>
<dbReference type="PANTHER" id="PTHR34512:SF30">
    <property type="entry name" value="OUTER MEMBRANE PROTEIN ASSEMBLY FACTOR BAMB"/>
    <property type="match status" value="1"/>
</dbReference>
<protein>
    <submittedName>
        <fullName evidence="3">Pyrrolo-quinoline quinone</fullName>
    </submittedName>
</protein>
<organism evidence="3 4">
    <name type="scientific">Natrialba chahannaoensis JCM 10990</name>
    <dbReference type="NCBI Taxonomy" id="1227492"/>
    <lineage>
        <taxon>Archaea</taxon>
        <taxon>Methanobacteriati</taxon>
        <taxon>Methanobacteriota</taxon>
        <taxon>Stenosarchaea group</taxon>
        <taxon>Halobacteria</taxon>
        <taxon>Halobacteriales</taxon>
        <taxon>Natrialbaceae</taxon>
        <taxon>Natrialba</taxon>
    </lineage>
</organism>
<dbReference type="OrthoDB" id="167404at2157"/>
<dbReference type="InterPro" id="IPR002372">
    <property type="entry name" value="PQQ_rpt_dom"/>
</dbReference>
<keyword evidence="4" id="KW-1185">Reference proteome</keyword>
<name>M0ASQ0_9EURY</name>
<comment type="caution">
    <text evidence="3">The sequence shown here is derived from an EMBL/GenBank/DDBJ whole genome shotgun (WGS) entry which is preliminary data.</text>
</comment>
<dbReference type="PANTHER" id="PTHR34512">
    <property type="entry name" value="CELL SURFACE PROTEIN"/>
    <property type="match status" value="1"/>
</dbReference>
<gene>
    <name evidence="3" type="ORF">C482_07214</name>
</gene>
<dbReference type="PATRIC" id="fig|1227492.4.peg.1403"/>
<evidence type="ECO:0000259" key="2">
    <source>
        <dbReference type="Pfam" id="PF13360"/>
    </source>
</evidence>
<reference evidence="3 4" key="1">
    <citation type="journal article" date="2014" name="PLoS Genet.">
        <title>Phylogenetically driven sequencing of extremely halophilic archaea reveals strategies for static and dynamic osmo-response.</title>
        <authorList>
            <person name="Becker E.A."/>
            <person name="Seitzer P.M."/>
            <person name="Tritt A."/>
            <person name="Larsen D."/>
            <person name="Krusor M."/>
            <person name="Yao A.I."/>
            <person name="Wu D."/>
            <person name="Madern D."/>
            <person name="Eisen J.A."/>
            <person name="Darling A.E."/>
            <person name="Facciotti M.T."/>
        </authorList>
    </citation>
    <scope>NUCLEOTIDE SEQUENCE [LARGE SCALE GENOMIC DNA]</scope>
    <source>
        <strain evidence="3 4">JCM 10990</strain>
    </source>
</reference>
<feature type="compositionally biased region" description="Basic and acidic residues" evidence="1">
    <location>
        <begin position="40"/>
        <end position="57"/>
    </location>
</feature>
<dbReference type="Pfam" id="PF13360">
    <property type="entry name" value="PQQ_2"/>
    <property type="match status" value="1"/>
</dbReference>
<dbReference type="SUPFAM" id="SSF50998">
    <property type="entry name" value="Quinoprotein alcohol dehydrogenase-like"/>
    <property type="match status" value="2"/>
</dbReference>
<feature type="domain" description="Pyrrolo-quinoline quinone repeat" evidence="2">
    <location>
        <begin position="174"/>
        <end position="398"/>
    </location>
</feature>
<dbReference type="RefSeq" id="WP_006166837.1">
    <property type="nucleotide sequence ID" value="NZ_AOIN01000044.1"/>
</dbReference>
<dbReference type="STRING" id="1227492.C482_07214"/>
<dbReference type="InterPro" id="IPR018391">
    <property type="entry name" value="PQQ_b-propeller_rpt"/>
</dbReference>
<proteinExistence type="predicted"/>
<dbReference type="SMART" id="SM00564">
    <property type="entry name" value="PQQ"/>
    <property type="match status" value="6"/>
</dbReference>
<evidence type="ECO:0000313" key="3">
    <source>
        <dbReference type="EMBL" id="ELZ01545.1"/>
    </source>
</evidence>
<evidence type="ECO:0000256" key="1">
    <source>
        <dbReference type="SAM" id="MobiDB-lite"/>
    </source>
</evidence>
<accession>M0ASQ0</accession>
<dbReference type="InterPro" id="IPR006311">
    <property type="entry name" value="TAT_signal"/>
</dbReference>
<dbReference type="InterPro" id="IPR011047">
    <property type="entry name" value="Quinoprotein_ADH-like_sf"/>
</dbReference>
<dbReference type="PROSITE" id="PS51318">
    <property type="entry name" value="TAT"/>
    <property type="match status" value="1"/>
</dbReference>
<sequence>MPSRRRLLVGAAGISGAVGTTVTAAALAGTEPILADGGEDADRADRADRADHTDRIEWPLARYDPAGTAHNPDASGPKSPPELAWRQDTDSTMHGLTAPILVGDTLYGVGRDSLVAFDRDTGEIQFERSGSYWSTPARAEATAYRSDTLAVYSRTGVYGLSADGGYELLGRPIGTERWHAPGQDTSNWSSSSAREPAPVAADGTVYAVIPETDRVAALDASSGQQQWEQVVGKERSIGTNQPVVSDDTVYVSSTPGDLVAFDAETGATRWQAHPAPREESPLQYREFQAPTVTDAGIVVPDRQGVALFDRADGSLVWDYFHDGNGTDGSAAVADGMVFVTDGTESLHAVALETGEREWTAEYSPDTHPIVADGVVYLGYQMSELVAIDADTGDRRWTYEEAIYFSQPIAADGVLYVFGDEGLMALEEGS</sequence>
<dbReference type="EMBL" id="AOIN01000044">
    <property type="protein sequence ID" value="ELZ01545.1"/>
    <property type="molecule type" value="Genomic_DNA"/>
</dbReference>
<dbReference type="Proteomes" id="UP000011693">
    <property type="component" value="Unassembled WGS sequence"/>
</dbReference>
<evidence type="ECO:0000313" key="4">
    <source>
        <dbReference type="Proteomes" id="UP000011693"/>
    </source>
</evidence>
<feature type="region of interest" description="Disordered" evidence="1">
    <location>
        <begin position="34"/>
        <end position="86"/>
    </location>
</feature>
<dbReference type="InterPro" id="IPR015943">
    <property type="entry name" value="WD40/YVTN_repeat-like_dom_sf"/>
</dbReference>
<dbReference type="AlphaFoldDB" id="M0ASQ0"/>